<protein>
    <submittedName>
        <fullName evidence="3">Leucine carboxyl methyltransferase</fullName>
    </submittedName>
</protein>
<dbReference type="Gene3D" id="3.40.50.150">
    <property type="entry name" value="Vaccinia Virus protein VP39"/>
    <property type="match status" value="1"/>
</dbReference>
<dbReference type="RefSeq" id="WP_145365294.1">
    <property type="nucleotide sequence ID" value="NZ_CP036268.1"/>
</dbReference>
<accession>A0A517R5F8</accession>
<dbReference type="AlphaFoldDB" id="A0A517R5F8"/>
<dbReference type="PANTHER" id="PTHR43619:SF2">
    <property type="entry name" value="S-ADENOSYL-L-METHIONINE-DEPENDENT METHYLTRANSFERASES SUPERFAMILY PROTEIN"/>
    <property type="match status" value="1"/>
</dbReference>
<evidence type="ECO:0000256" key="1">
    <source>
        <dbReference type="ARBA" id="ARBA00022603"/>
    </source>
</evidence>
<gene>
    <name evidence="3" type="ORF">Pan189_35310</name>
</gene>
<organism evidence="3 4">
    <name type="scientific">Stratiformator vulcanicus</name>
    <dbReference type="NCBI Taxonomy" id="2527980"/>
    <lineage>
        <taxon>Bacteria</taxon>
        <taxon>Pseudomonadati</taxon>
        <taxon>Planctomycetota</taxon>
        <taxon>Planctomycetia</taxon>
        <taxon>Planctomycetales</taxon>
        <taxon>Planctomycetaceae</taxon>
        <taxon>Stratiformator</taxon>
    </lineage>
</organism>
<dbReference type="GO" id="GO:0032259">
    <property type="term" value="P:methylation"/>
    <property type="evidence" value="ECO:0007669"/>
    <property type="project" value="UniProtKB-KW"/>
</dbReference>
<sequence length="291" mass="33029">MSVAASDPSEKIRPELGTVQETMLIPLWARATESQQRSPILCDPKAVEICEAIDFDFAQFRRATMSRVGIALRTLQFDAWIKSFLADHPAGTVVEVGAGLSSRFERLDNGSVRWIDLDLPDSIALRRNFFDESPRRTMLASSVLDEQWLDVAAEAGGPWFVNIEAVLMYLDEPQIRDLFGTIASRLPGAMVAFDTLTSRGLRQQGRHEMKRFFEATFTWSIEDTRAIERWGDQFRCVDRVNLKHVAVRNLDRIPLRLKVISLAMSAFRRRAVNDYWLSLFCLNGQDSAIDG</sequence>
<dbReference type="EMBL" id="CP036268">
    <property type="protein sequence ID" value="QDT39128.1"/>
    <property type="molecule type" value="Genomic_DNA"/>
</dbReference>
<dbReference type="Pfam" id="PF04072">
    <property type="entry name" value="LCM"/>
    <property type="match status" value="1"/>
</dbReference>
<dbReference type="OrthoDB" id="9800233at2"/>
<dbReference type="InterPro" id="IPR016874">
    <property type="entry name" value="TcmP-like"/>
</dbReference>
<evidence type="ECO:0000313" key="4">
    <source>
        <dbReference type="Proteomes" id="UP000317318"/>
    </source>
</evidence>
<proteinExistence type="predicted"/>
<evidence type="ECO:0000313" key="3">
    <source>
        <dbReference type="EMBL" id="QDT39128.1"/>
    </source>
</evidence>
<dbReference type="InterPro" id="IPR007213">
    <property type="entry name" value="Ppm1/Ppm2/Tcmp"/>
</dbReference>
<dbReference type="InterPro" id="IPR029063">
    <property type="entry name" value="SAM-dependent_MTases_sf"/>
</dbReference>
<dbReference type="SUPFAM" id="SSF53335">
    <property type="entry name" value="S-adenosyl-L-methionine-dependent methyltransferases"/>
    <property type="match status" value="1"/>
</dbReference>
<name>A0A517R5F8_9PLAN</name>
<dbReference type="PIRSF" id="PIRSF028177">
    <property type="entry name" value="Polyketide_synth_Omtfrase_TcmP"/>
    <property type="match status" value="1"/>
</dbReference>
<keyword evidence="1 3" id="KW-0489">Methyltransferase</keyword>
<dbReference type="KEGG" id="svp:Pan189_35310"/>
<keyword evidence="4" id="KW-1185">Reference proteome</keyword>
<dbReference type="PANTHER" id="PTHR43619">
    <property type="entry name" value="S-ADENOSYL-L-METHIONINE-DEPENDENT METHYLTRANSFERASE YKTD-RELATED"/>
    <property type="match status" value="1"/>
</dbReference>
<keyword evidence="2 3" id="KW-0808">Transferase</keyword>
<reference evidence="3 4" key="1">
    <citation type="submission" date="2019-02" db="EMBL/GenBank/DDBJ databases">
        <title>Deep-cultivation of Planctomycetes and their phenomic and genomic characterization uncovers novel biology.</title>
        <authorList>
            <person name="Wiegand S."/>
            <person name="Jogler M."/>
            <person name="Boedeker C."/>
            <person name="Pinto D."/>
            <person name="Vollmers J."/>
            <person name="Rivas-Marin E."/>
            <person name="Kohn T."/>
            <person name="Peeters S.H."/>
            <person name="Heuer A."/>
            <person name="Rast P."/>
            <person name="Oberbeckmann S."/>
            <person name="Bunk B."/>
            <person name="Jeske O."/>
            <person name="Meyerdierks A."/>
            <person name="Storesund J.E."/>
            <person name="Kallscheuer N."/>
            <person name="Luecker S."/>
            <person name="Lage O.M."/>
            <person name="Pohl T."/>
            <person name="Merkel B.J."/>
            <person name="Hornburger P."/>
            <person name="Mueller R.-W."/>
            <person name="Bruemmer F."/>
            <person name="Labrenz M."/>
            <person name="Spormann A.M."/>
            <person name="Op den Camp H."/>
            <person name="Overmann J."/>
            <person name="Amann R."/>
            <person name="Jetten M.S.M."/>
            <person name="Mascher T."/>
            <person name="Medema M.H."/>
            <person name="Devos D.P."/>
            <person name="Kaster A.-K."/>
            <person name="Ovreas L."/>
            <person name="Rohde M."/>
            <person name="Galperin M.Y."/>
            <person name="Jogler C."/>
        </authorList>
    </citation>
    <scope>NUCLEOTIDE SEQUENCE [LARGE SCALE GENOMIC DNA]</scope>
    <source>
        <strain evidence="3 4">Pan189</strain>
    </source>
</reference>
<dbReference type="Proteomes" id="UP000317318">
    <property type="component" value="Chromosome"/>
</dbReference>
<dbReference type="GO" id="GO:0008168">
    <property type="term" value="F:methyltransferase activity"/>
    <property type="evidence" value="ECO:0007669"/>
    <property type="project" value="UniProtKB-KW"/>
</dbReference>
<evidence type="ECO:0000256" key="2">
    <source>
        <dbReference type="ARBA" id="ARBA00022679"/>
    </source>
</evidence>